<feature type="compositionally biased region" description="Polar residues" evidence="1">
    <location>
        <begin position="31"/>
        <end position="44"/>
    </location>
</feature>
<dbReference type="Proteomes" id="UP000750334">
    <property type="component" value="Unassembled WGS sequence"/>
</dbReference>
<gene>
    <name evidence="3" type="primary">NOP9_1</name>
    <name evidence="2" type="synonym">NOP9_2</name>
    <name evidence="3" type="ORF">C6P45_001844</name>
    <name evidence="2" type="ORF">C6P45_003402</name>
</gene>
<organism evidence="3 4">
    <name type="scientific">Maudiozyma exigua</name>
    <name type="common">Yeast</name>
    <name type="synonym">Kazachstania exigua</name>
    <dbReference type="NCBI Taxonomy" id="34358"/>
    <lineage>
        <taxon>Eukaryota</taxon>
        <taxon>Fungi</taxon>
        <taxon>Dikarya</taxon>
        <taxon>Ascomycota</taxon>
        <taxon>Saccharomycotina</taxon>
        <taxon>Saccharomycetes</taxon>
        <taxon>Saccharomycetales</taxon>
        <taxon>Saccharomycetaceae</taxon>
        <taxon>Maudiozyma</taxon>
    </lineage>
</organism>
<comment type="caution">
    <text evidence="3">The sequence shown here is derived from an EMBL/GenBank/DDBJ whole genome shotgun (WGS) entry which is preliminary data.</text>
</comment>
<keyword evidence="4" id="KW-1185">Reference proteome</keyword>
<feature type="compositionally biased region" description="Basic and acidic residues" evidence="1">
    <location>
        <begin position="14"/>
        <end position="29"/>
    </location>
</feature>
<protein>
    <submittedName>
        <fullName evidence="3">Nucleolar protein 9</fullName>
    </submittedName>
</protein>
<evidence type="ECO:0000256" key="1">
    <source>
        <dbReference type="SAM" id="MobiDB-lite"/>
    </source>
</evidence>
<feature type="non-terminal residue" evidence="3">
    <location>
        <position position="95"/>
    </location>
</feature>
<accession>A0A9P7B5N8</accession>
<dbReference type="EMBL" id="PUHR01000191">
    <property type="protein sequence ID" value="KAG0659473.1"/>
    <property type="molecule type" value="Genomic_DNA"/>
</dbReference>
<dbReference type="EMBL" id="PUHR01000343">
    <property type="protein sequence ID" value="KAG0654453.1"/>
    <property type="molecule type" value="Genomic_DNA"/>
</dbReference>
<feature type="compositionally biased region" description="Basic residues" evidence="1">
    <location>
        <begin position="1"/>
        <end position="13"/>
    </location>
</feature>
<evidence type="ECO:0000313" key="4">
    <source>
        <dbReference type="Proteomes" id="UP000750334"/>
    </source>
</evidence>
<dbReference type="OrthoDB" id="392571at2759"/>
<evidence type="ECO:0000313" key="2">
    <source>
        <dbReference type="EMBL" id="KAG0654453.1"/>
    </source>
</evidence>
<dbReference type="AlphaFoldDB" id="A0A9P7B5N8"/>
<proteinExistence type="predicted"/>
<sequence length="95" mass="11034">MAPKARGRKLLKKEKRDEFAPVEEHREELPQQEQNEGGSSNQQMFYGVLDRDELEYFKQAEATLGMDAFESREEKVQFVTSVIEEARGKELKLVT</sequence>
<name>A0A9P7B5N8_MAUEX</name>
<reference evidence="3 4" key="1">
    <citation type="submission" date="2020-11" db="EMBL/GenBank/DDBJ databases">
        <title>Kefir isolates.</title>
        <authorList>
            <person name="Marcisauskas S."/>
            <person name="Kim Y."/>
            <person name="Blasche S."/>
        </authorList>
    </citation>
    <scope>NUCLEOTIDE SEQUENCE [LARGE SCALE GENOMIC DNA]</scope>
    <source>
        <strain evidence="3 4">OG2</strain>
    </source>
</reference>
<evidence type="ECO:0000313" key="3">
    <source>
        <dbReference type="EMBL" id="KAG0659473.1"/>
    </source>
</evidence>
<feature type="region of interest" description="Disordered" evidence="1">
    <location>
        <begin position="1"/>
        <end position="45"/>
    </location>
</feature>